<dbReference type="Gene3D" id="3.40.50.720">
    <property type="entry name" value="NAD(P)-binding Rossmann-like Domain"/>
    <property type="match status" value="1"/>
</dbReference>
<comment type="caution">
    <text evidence="1">The sequence shown here is derived from an EMBL/GenBank/DDBJ whole genome shotgun (WGS) entry which is preliminary data.</text>
</comment>
<dbReference type="PANTHER" id="PTHR48079:SF6">
    <property type="entry name" value="NAD(P)-BINDING DOMAIN-CONTAINING PROTEIN-RELATED"/>
    <property type="match status" value="1"/>
</dbReference>
<dbReference type="RefSeq" id="WP_168876531.1">
    <property type="nucleotide sequence ID" value="NZ_JABAIM010000001.1"/>
</dbReference>
<dbReference type="Proteomes" id="UP000587991">
    <property type="component" value="Unassembled WGS sequence"/>
</dbReference>
<name>A0A847SC92_9NEIS</name>
<dbReference type="AlphaFoldDB" id="A0A847SC92"/>
<protein>
    <submittedName>
        <fullName evidence="1">SDR family NAD(P)-dependent oxidoreductase</fullName>
    </submittedName>
</protein>
<accession>A0A847SC92</accession>
<dbReference type="InterPro" id="IPR051783">
    <property type="entry name" value="NAD(P)-dependent_oxidoreduct"/>
</dbReference>
<dbReference type="GO" id="GO:0004029">
    <property type="term" value="F:aldehyde dehydrogenase (NAD+) activity"/>
    <property type="evidence" value="ECO:0007669"/>
    <property type="project" value="TreeGrafter"/>
</dbReference>
<dbReference type="EMBL" id="JABAIM010000001">
    <property type="protein sequence ID" value="NLR74959.1"/>
    <property type="molecule type" value="Genomic_DNA"/>
</dbReference>
<dbReference type="GO" id="GO:0005737">
    <property type="term" value="C:cytoplasm"/>
    <property type="evidence" value="ECO:0007669"/>
    <property type="project" value="TreeGrafter"/>
</dbReference>
<proteinExistence type="predicted"/>
<dbReference type="InterPro" id="IPR036291">
    <property type="entry name" value="NAD(P)-bd_dom_sf"/>
</dbReference>
<reference evidence="1 2" key="1">
    <citation type="submission" date="2020-04" db="EMBL/GenBank/DDBJ databases">
        <title>Draft genome of Leeia sp. IMCC25680.</title>
        <authorList>
            <person name="Song J."/>
            <person name="Cho J.-C."/>
        </authorList>
    </citation>
    <scope>NUCLEOTIDE SEQUENCE [LARGE SCALE GENOMIC DNA]</scope>
    <source>
        <strain evidence="1 2">IMCC25680</strain>
    </source>
</reference>
<evidence type="ECO:0000313" key="2">
    <source>
        <dbReference type="Proteomes" id="UP000587991"/>
    </source>
</evidence>
<keyword evidence="2" id="KW-1185">Reference proteome</keyword>
<evidence type="ECO:0000313" key="1">
    <source>
        <dbReference type="EMBL" id="NLR74959.1"/>
    </source>
</evidence>
<gene>
    <name evidence="1" type="ORF">HF682_07290</name>
</gene>
<dbReference type="PANTHER" id="PTHR48079">
    <property type="entry name" value="PROTEIN YEEZ"/>
    <property type="match status" value="1"/>
</dbReference>
<organism evidence="1 2">
    <name type="scientific">Leeia aquatica</name>
    <dbReference type="NCBI Taxonomy" id="2725557"/>
    <lineage>
        <taxon>Bacteria</taxon>
        <taxon>Pseudomonadati</taxon>
        <taxon>Pseudomonadota</taxon>
        <taxon>Betaproteobacteria</taxon>
        <taxon>Neisseriales</taxon>
        <taxon>Leeiaceae</taxon>
        <taxon>Leeia</taxon>
    </lineage>
</organism>
<sequence length="306" mass="34620">MKIPLHRRKPALLLVGCGDIAWRLLPWLLPRFRVYALLRNPERAERWRAQGAHILPGDLDRWPVSTRRLGFVRHVVMLAPPDPDGRDDPRGRRLLAMLSRADSSKFNSLPQGMVYISTSGVYGDCGGAAVPETRPLAARNPRALRRVEAEQRLRHWGRSARRRLSILRVPGIYAAVRLPEARLRAGTAALHAAEDSYTNHIHADDLAGIVAAALFRGRPQRVYHACDDSRQKMGDYFDAVADALHLSRPPRISRAEAQQQLSPGLLSFLNESRQLENQRLKRELRYRLRYPTVVEGLRELGVTRGA</sequence>
<dbReference type="SUPFAM" id="SSF51735">
    <property type="entry name" value="NAD(P)-binding Rossmann-fold domains"/>
    <property type="match status" value="1"/>
</dbReference>